<dbReference type="AlphaFoldDB" id="A0A1H5SFZ5"/>
<keyword evidence="1" id="KW-0472">Membrane</keyword>
<keyword evidence="1" id="KW-1133">Transmembrane helix</keyword>
<evidence type="ECO:0008006" key="4">
    <source>
        <dbReference type="Google" id="ProtNLM"/>
    </source>
</evidence>
<gene>
    <name evidence="2" type="ORF">SAMN04488045_0209</name>
</gene>
<evidence type="ECO:0000313" key="2">
    <source>
        <dbReference type="EMBL" id="SEF49340.1"/>
    </source>
</evidence>
<protein>
    <recommendedName>
        <fullName evidence="4">PEP-CTERM protein-sorting domain-containing protein</fullName>
    </recommendedName>
</protein>
<dbReference type="Proteomes" id="UP000236752">
    <property type="component" value="Unassembled WGS sequence"/>
</dbReference>
<organism evidence="2 3">
    <name type="scientific">Thalassococcus halodurans</name>
    <dbReference type="NCBI Taxonomy" id="373675"/>
    <lineage>
        <taxon>Bacteria</taxon>
        <taxon>Pseudomonadati</taxon>
        <taxon>Pseudomonadota</taxon>
        <taxon>Alphaproteobacteria</taxon>
        <taxon>Rhodobacterales</taxon>
        <taxon>Roseobacteraceae</taxon>
        <taxon>Thalassococcus</taxon>
    </lineage>
</organism>
<evidence type="ECO:0000256" key="1">
    <source>
        <dbReference type="SAM" id="Phobius"/>
    </source>
</evidence>
<sequence>MIVIAAALIGALLGGFNAKRRKGNAADIAQYAAVYAILFAVIGLIITIVIEKIVL</sequence>
<feature type="transmembrane region" description="Helical" evidence="1">
    <location>
        <begin position="28"/>
        <end position="50"/>
    </location>
</feature>
<dbReference type="RefSeq" id="WP_103908623.1">
    <property type="nucleotide sequence ID" value="NZ_FNUZ01000001.1"/>
</dbReference>
<dbReference type="EMBL" id="FNUZ01000001">
    <property type="protein sequence ID" value="SEF49340.1"/>
    <property type="molecule type" value="Genomic_DNA"/>
</dbReference>
<keyword evidence="3" id="KW-1185">Reference proteome</keyword>
<keyword evidence="1" id="KW-0812">Transmembrane</keyword>
<evidence type="ECO:0000313" key="3">
    <source>
        <dbReference type="Proteomes" id="UP000236752"/>
    </source>
</evidence>
<reference evidence="2 3" key="1">
    <citation type="submission" date="2016-10" db="EMBL/GenBank/DDBJ databases">
        <authorList>
            <person name="de Groot N.N."/>
        </authorList>
    </citation>
    <scope>NUCLEOTIDE SEQUENCE [LARGE SCALE GENOMIC DNA]</scope>
    <source>
        <strain evidence="2 3">DSM 26915</strain>
    </source>
</reference>
<proteinExistence type="predicted"/>
<name>A0A1H5SFZ5_9RHOB</name>
<accession>A0A1H5SFZ5</accession>